<evidence type="ECO:0000256" key="5">
    <source>
        <dbReference type="ARBA" id="ARBA00023077"/>
    </source>
</evidence>
<evidence type="ECO:0000313" key="14">
    <source>
        <dbReference type="Proteomes" id="UP000249300"/>
    </source>
</evidence>
<dbReference type="OrthoDB" id="9760333at2"/>
<accession>A0A2X4PL53</accession>
<evidence type="ECO:0000256" key="7">
    <source>
        <dbReference type="ARBA" id="ARBA00023237"/>
    </source>
</evidence>
<dbReference type="EMBL" id="LS483447">
    <property type="protein sequence ID" value="SQH73075.1"/>
    <property type="molecule type" value="Genomic_DNA"/>
</dbReference>
<keyword evidence="13" id="KW-0675">Receptor</keyword>
<dbReference type="InterPro" id="IPR037066">
    <property type="entry name" value="Plug_dom_sf"/>
</dbReference>
<dbReference type="PROSITE" id="PS52016">
    <property type="entry name" value="TONB_DEPENDENT_REC_3"/>
    <property type="match status" value="1"/>
</dbReference>
<dbReference type="Pfam" id="PF13715">
    <property type="entry name" value="CarbopepD_reg_2"/>
    <property type="match status" value="1"/>
</dbReference>
<gene>
    <name evidence="13" type="primary">cirA_2</name>
    <name evidence="13" type="ORF">NCTC12858_00915</name>
</gene>
<keyword evidence="14" id="KW-1185">Reference proteome</keyword>
<evidence type="ECO:0000256" key="6">
    <source>
        <dbReference type="ARBA" id="ARBA00023136"/>
    </source>
</evidence>
<dbReference type="InterPro" id="IPR039426">
    <property type="entry name" value="TonB-dep_rcpt-like"/>
</dbReference>
<proteinExistence type="inferred from homology"/>
<dbReference type="KEGG" id="pcre:NCTC12858_00915"/>
<evidence type="ECO:0000256" key="3">
    <source>
        <dbReference type="ARBA" id="ARBA00022452"/>
    </source>
</evidence>
<comment type="subcellular location">
    <subcellularLocation>
        <location evidence="1 8">Cell outer membrane</location>
        <topology evidence="1 8">Multi-pass membrane protein</topology>
    </subcellularLocation>
</comment>
<dbReference type="InterPro" id="IPR000531">
    <property type="entry name" value="Beta-barrel_TonB"/>
</dbReference>
<dbReference type="Pfam" id="PF00593">
    <property type="entry name" value="TonB_dep_Rec_b-barrel"/>
    <property type="match status" value="1"/>
</dbReference>
<dbReference type="GO" id="GO:0009279">
    <property type="term" value="C:cell outer membrane"/>
    <property type="evidence" value="ECO:0007669"/>
    <property type="project" value="UniProtKB-SubCell"/>
</dbReference>
<comment type="similarity">
    <text evidence="8 9">Belongs to the TonB-dependent receptor family.</text>
</comment>
<feature type="chain" id="PRO_5015889160" evidence="10">
    <location>
        <begin position="20"/>
        <end position="864"/>
    </location>
</feature>
<keyword evidence="5 9" id="KW-0798">TonB box</keyword>
<keyword evidence="3 8" id="KW-1134">Transmembrane beta strand</keyword>
<protein>
    <submittedName>
        <fullName evidence="13">Colicin I receptor</fullName>
    </submittedName>
</protein>
<keyword evidence="6 8" id="KW-0472">Membrane</keyword>
<feature type="signal peptide" evidence="10">
    <location>
        <begin position="1"/>
        <end position="19"/>
    </location>
</feature>
<keyword evidence="7 8" id="KW-0998">Cell outer membrane</keyword>
<evidence type="ECO:0000256" key="8">
    <source>
        <dbReference type="PROSITE-ProRule" id="PRU01360"/>
    </source>
</evidence>
<dbReference type="InterPro" id="IPR008969">
    <property type="entry name" value="CarboxyPept-like_regulatory"/>
</dbReference>
<dbReference type="SUPFAM" id="SSF49464">
    <property type="entry name" value="Carboxypeptidase regulatory domain-like"/>
    <property type="match status" value="1"/>
</dbReference>
<dbReference type="GO" id="GO:0044718">
    <property type="term" value="P:siderophore transmembrane transport"/>
    <property type="evidence" value="ECO:0007669"/>
    <property type="project" value="TreeGrafter"/>
</dbReference>
<dbReference type="Gene3D" id="2.40.170.20">
    <property type="entry name" value="TonB-dependent receptor, beta-barrel domain"/>
    <property type="match status" value="1"/>
</dbReference>
<keyword evidence="2 8" id="KW-0813">Transport</keyword>
<evidence type="ECO:0000259" key="11">
    <source>
        <dbReference type="Pfam" id="PF00593"/>
    </source>
</evidence>
<dbReference type="Pfam" id="PF07715">
    <property type="entry name" value="Plug"/>
    <property type="match status" value="1"/>
</dbReference>
<reference evidence="13 14" key="1">
    <citation type="submission" date="2018-06" db="EMBL/GenBank/DDBJ databases">
        <authorList>
            <consortium name="Pathogen Informatics"/>
            <person name="Doyle S."/>
        </authorList>
    </citation>
    <scope>NUCLEOTIDE SEQUENCE [LARGE SCALE GENOMIC DNA]</scope>
    <source>
        <strain evidence="13 14">NCTC12858</strain>
    </source>
</reference>
<feature type="domain" description="TonB-dependent receptor plug" evidence="12">
    <location>
        <begin position="143"/>
        <end position="246"/>
    </location>
</feature>
<evidence type="ECO:0000256" key="10">
    <source>
        <dbReference type="SAM" id="SignalP"/>
    </source>
</evidence>
<evidence type="ECO:0000259" key="12">
    <source>
        <dbReference type="Pfam" id="PF07715"/>
    </source>
</evidence>
<organism evidence="13 14">
    <name type="scientific">Porphyromonas crevioricanis</name>
    <dbReference type="NCBI Taxonomy" id="393921"/>
    <lineage>
        <taxon>Bacteria</taxon>
        <taxon>Pseudomonadati</taxon>
        <taxon>Bacteroidota</taxon>
        <taxon>Bacteroidia</taxon>
        <taxon>Bacteroidales</taxon>
        <taxon>Porphyromonadaceae</taxon>
        <taxon>Porphyromonas</taxon>
    </lineage>
</organism>
<dbReference type="SUPFAM" id="SSF56935">
    <property type="entry name" value="Porins"/>
    <property type="match status" value="1"/>
</dbReference>
<feature type="domain" description="TonB-dependent receptor-like beta-barrel" evidence="11">
    <location>
        <begin position="365"/>
        <end position="827"/>
    </location>
</feature>
<keyword evidence="4 8" id="KW-0812">Transmembrane</keyword>
<dbReference type="InterPro" id="IPR012910">
    <property type="entry name" value="Plug_dom"/>
</dbReference>
<dbReference type="PANTHER" id="PTHR30069:SF57">
    <property type="entry name" value="TONB-DEPENDENT RECEPTOR"/>
    <property type="match status" value="1"/>
</dbReference>
<evidence type="ECO:0000256" key="4">
    <source>
        <dbReference type="ARBA" id="ARBA00022692"/>
    </source>
</evidence>
<dbReference type="AlphaFoldDB" id="A0A2X4PL53"/>
<dbReference type="PANTHER" id="PTHR30069">
    <property type="entry name" value="TONB-DEPENDENT OUTER MEMBRANE RECEPTOR"/>
    <property type="match status" value="1"/>
</dbReference>
<evidence type="ECO:0000256" key="9">
    <source>
        <dbReference type="RuleBase" id="RU003357"/>
    </source>
</evidence>
<dbReference type="RefSeq" id="WP_023937111.1">
    <property type="nucleotide sequence ID" value="NZ_FUXH01000007.1"/>
</dbReference>
<dbReference type="InterPro" id="IPR036942">
    <property type="entry name" value="Beta-barrel_TonB_sf"/>
</dbReference>
<dbReference type="Proteomes" id="UP000249300">
    <property type="component" value="Chromosome 1"/>
</dbReference>
<evidence type="ECO:0000256" key="2">
    <source>
        <dbReference type="ARBA" id="ARBA00022448"/>
    </source>
</evidence>
<evidence type="ECO:0000313" key="13">
    <source>
        <dbReference type="EMBL" id="SQH73075.1"/>
    </source>
</evidence>
<dbReference type="Gene3D" id="2.60.40.1120">
    <property type="entry name" value="Carboxypeptidase-like, regulatory domain"/>
    <property type="match status" value="1"/>
</dbReference>
<sequence length="864" mass="96057">MKKFSTLFLSLLLVFTALPAQLAARTGNNPEIEKKHRHPSDANVIGHVVEAVSGDHLPGITISIKGTTFGTVTDQTGHFFIRNLKPGKVVLEMRGLGYKSQQKEVNVVKGKVIEVNFEAEVDNINLDEVVVSSNRQNTLRRLAPTLVNVLNDEVFDRANASNLAQGLVFQPGVRVENNCQNCGFNQVRINGLEGRYTQILIDSRPIMSALAGVYGLEQIPTNMIDRVEVVRGGGSALFGSSAIAGVINIITKEPSSNRVSFTESLGFTGMKQPDNNMGFNASMVSDSGKAGAMVFGQSRTRKEWDANDDGFSEIGAIDARSLGSHIYLRTSDFSKISGEIHTIHEYRRGGDHLEWPEHVAAVAERTDHSVYSGNLKYDLFSRDYKHHGQVYTSAQLVKRKSYYGAIEDWDDNWGKVGNPVPHEKYGDNYGVTDGKTYNMGLQYTYDFDNLLFMPAQILLGAEYTHDKLIDKMPIRSWEKTEGTGTESKFPDLDQRINNWSQLAQLEWKSDKLNLLFGGRFDQHSAVKNPIFSPRATLRYAPISMLNFRASYAKGFRAPQVFDEDLHVGVVGGEAQKIINHKDLTPEISHAFNLSVDSYLDLGHGVMANIMLEGFYNRLQDVFTNQEQPSLGDGIKRYMRVNGSGAKVYGANLEGRIAYKWLQLQAGFTLAKSEFDNPEEWGIRATFDASGNPIMTKQPAIDEATGKEVEKLQYNVSQTDKKMTRTPSAYGYFTIGINPVKPLNIALTGTYTGKMYVPHAITYGAGAAISDMGNKPFENLKEDETGENTIRIDELVETKPFFDLGAKISYDFKVNNTMNIQMFAGMSNIFDAFQNDFDKGVNRDSGFIYGPTMPRSAYFGAKLAF</sequence>
<dbReference type="GO" id="GO:0015344">
    <property type="term" value="F:siderophore uptake transmembrane transporter activity"/>
    <property type="evidence" value="ECO:0007669"/>
    <property type="project" value="TreeGrafter"/>
</dbReference>
<dbReference type="Gene3D" id="2.170.130.10">
    <property type="entry name" value="TonB-dependent receptor, plug domain"/>
    <property type="match status" value="1"/>
</dbReference>
<keyword evidence="10" id="KW-0732">Signal</keyword>
<name>A0A2X4PL53_9PORP</name>
<evidence type="ECO:0000256" key="1">
    <source>
        <dbReference type="ARBA" id="ARBA00004571"/>
    </source>
</evidence>